<comment type="catalytic activity">
    <reaction evidence="2">
        <text>UDP-N-acetyl-alpha-D-glucosamine = UDP-N-acetyl-alpha-D-mannosamine</text>
        <dbReference type="Rhea" id="RHEA:17213"/>
        <dbReference type="ChEBI" id="CHEBI:57705"/>
        <dbReference type="ChEBI" id="CHEBI:68623"/>
        <dbReference type="EC" id="5.1.3.14"/>
    </reaction>
</comment>
<accession>A0A501PB40</accession>
<name>A0A501PB40_9PROT</name>
<sequence>MQETHRILLCAGTRPELIKLAPVYRNLRDRPAVTPFLCLTGQHDSLVQNLPRVLDVTPEFVLTREAGTSGQLGLLQNILRQLAILLEQLGPELVVVQGDTASALAGAMAACLQDIPVCHVEAGLRTRDLLSPFPEELYRQLISRMGTWHFCPTPENRATLLREDISSGQIFLSGNTSIDAVLDMLSRSPRPLETKAVSRPYILVTLHRREVQGEKLITIVRALRNFAESHAGYDFIVTLHPNPAIRRLLSHHLGGQGNIRLLPPLDYPDFVPLMKKAFAILSDSGGIQEEAPALDVPVIVLRDKTERQEGVASGCLRLAGYDPEKIFSELSLLIHDRDHYIDMCTAPAPFGEGRAGRIISARLEQIVTGQKIPHDDSSLSP</sequence>
<evidence type="ECO:0000256" key="1">
    <source>
        <dbReference type="ARBA" id="ARBA00023235"/>
    </source>
</evidence>
<dbReference type="InterPro" id="IPR003331">
    <property type="entry name" value="UDP_GlcNAc_Epimerase_2_dom"/>
</dbReference>
<dbReference type="Pfam" id="PF02350">
    <property type="entry name" value="Epimerase_2"/>
    <property type="match status" value="1"/>
</dbReference>
<dbReference type="InterPro" id="IPR029767">
    <property type="entry name" value="WecB-like"/>
</dbReference>
<dbReference type="PANTHER" id="PTHR43174:SF2">
    <property type="entry name" value="UDP-N-ACETYLGLUCOSAMINE 2-EPIMERASE"/>
    <property type="match status" value="1"/>
</dbReference>
<feature type="domain" description="UDP-N-acetylglucosamine 2-epimerase" evidence="6">
    <location>
        <begin position="26"/>
        <end position="361"/>
    </location>
</feature>
<dbReference type="GO" id="GO:0008761">
    <property type="term" value="F:UDP-N-acetylglucosamine 2-epimerase activity"/>
    <property type="evidence" value="ECO:0007669"/>
    <property type="project" value="UniProtKB-EC"/>
</dbReference>
<dbReference type="EMBL" id="VFIY01000018">
    <property type="protein sequence ID" value="TPD57570.1"/>
    <property type="molecule type" value="Genomic_DNA"/>
</dbReference>
<dbReference type="EC" id="5.1.3.14" evidence="4"/>
<comment type="similarity">
    <text evidence="3 5">Belongs to the UDP-N-acetylglucosamine 2-epimerase family.</text>
</comment>
<organism evidence="7 8">
    <name type="scientific">Emcibacter nanhaiensis</name>
    <dbReference type="NCBI Taxonomy" id="1505037"/>
    <lineage>
        <taxon>Bacteria</taxon>
        <taxon>Pseudomonadati</taxon>
        <taxon>Pseudomonadota</taxon>
        <taxon>Alphaproteobacteria</taxon>
        <taxon>Emcibacterales</taxon>
        <taxon>Emcibacteraceae</taxon>
        <taxon>Emcibacter</taxon>
    </lineage>
</organism>
<dbReference type="Gene3D" id="3.40.50.2000">
    <property type="entry name" value="Glycogen Phosphorylase B"/>
    <property type="match status" value="2"/>
</dbReference>
<dbReference type="CDD" id="cd03786">
    <property type="entry name" value="GTB_UDP-GlcNAc_2-Epimerase"/>
    <property type="match status" value="1"/>
</dbReference>
<evidence type="ECO:0000256" key="4">
    <source>
        <dbReference type="ARBA" id="ARBA00038858"/>
    </source>
</evidence>
<proteinExistence type="inferred from homology"/>
<dbReference type="AlphaFoldDB" id="A0A501PB40"/>
<keyword evidence="1 5" id="KW-0413">Isomerase</keyword>
<dbReference type="PANTHER" id="PTHR43174">
    <property type="entry name" value="UDP-N-ACETYLGLUCOSAMINE 2-EPIMERASE"/>
    <property type="match status" value="1"/>
</dbReference>
<comment type="caution">
    <text evidence="7">The sequence shown here is derived from an EMBL/GenBank/DDBJ whole genome shotgun (WGS) entry which is preliminary data.</text>
</comment>
<evidence type="ECO:0000259" key="6">
    <source>
        <dbReference type="Pfam" id="PF02350"/>
    </source>
</evidence>
<reference evidence="8" key="1">
    <citation type="submission" date="2019-06" db="EMBL/GenBank/DDBJ databases">
        <title>The complete genome of Emcibacter congregatus ZYLT.</title>
        <authorList>
            <person name="Zhao Z."/>
        </authorList>
    </citation>
    <scope>NUCLEOTIDE SEQUENCE [LARGE SCALE GENOMIC DNA]</scope>
    <source>
        <strain evidence="8">MCCC 1A06723</strain>
    </source>
</reference>
<dbReference type="RefSeq" id="WP_139941885.1">
    <property type="nucleotide sequence ID" value="NZ_JBHSYP010000005.1"/>
</dbReference>
<dbReference type="NCBIfam" id="TIGR00236">
    <property type="entry name" value="wecB"/>
    <property type="match status" value="1"/>
</dbReference>
<dbReference type="Proteomes" id="UP000319148">
    <property type="component" value="Unassembled WGS sequence"/>
</dbReference>
<evidence type="ECO:0000313" key="8">
    <source>
        <dbReference type="Proteomes" id="UP000319148"/>
    </source>
</evidence>
<gene>
    <name evidence="7" type="ORF">FIV46_15765</name>
</gene>
<keyword evidence="8" id="KW-1185">Reference proteome</keyword>
<evidence type="ECO:0000256" key="2">
    <source>
        <dbReference type="ARBA" id="ARBA00036080"/>
    </source>
</evidence>
<dbReference type="OrthoDB" id="9803238at2"/>
<evidence type="ECO:0000313" key="7">
    <source>
        <dbReference type="EMBL" id="TPD57570.1"/>
    </source>
</evidence>
<evidence type="ECO:0000256" key="3">
    <source>
        <dbReference type="ARBA" id="ARBA00038209"/>
    </source>
</evidence>
<protein>
    <recommendedName>
        <fullName evidence="4">UDP-N-acetylglucosamine 2-epimerase (non-hydrolyzing)</fullName>
        <ecNumber evidence="4">5.1.3.14</ecNumber>
    </recommendedName>
</protein>
<evidence type="ECO:0000256" key="5">
    <source>
        <dbReference type="RuleBase" id="RU003513"/>
    </source>
</evidence>
<dbReference type="SUPFAM" id="SSF53756">
    <property type="entry name" value="UDP-Glycosyltransferase/glycogen phosphorylase"/>
    <property type="match status" value="1"/>
</dbReference>